<dbReference type="Pfam" id="PF03544">
    <property type="entry name" value="TonB_C"/>
    <property type="match status" value="1"/>
</dbReference>
<comment type="subcellular location">
    <subcellularLocation>
        <location evidence="1">Membrane</location>
        <topology evidence="1">Single-pass membrane protein</topology>
    </subcellularLocation>
</comment>
<evidence type="ECO:0000313" key="7">
    <source>
        <dbReference type="EMBL" id="EGD60677.1"/>
    </source>
</evidence>
<evidence type="ECO:0000256" key="5">
    <source>
        <dbReference type="SAM" id="SignalP"/>
    </source>
</evidence>
<protein>
    <submittedName>
        <fullName evidence="7">TonB-like protein</fullName>
    </submittedName>
</protein>
<keyword evidence="4" id="KW-0472">Membrane</keyword>
<evidence type="ECO:0000256" key="2">
    <source>
        <dbReference type="ARBA" id="ARBA00022692"/>
    </source>
</evidence>
<proteinExistence type="predicted"/>
<dbReference type="SUPFAM" id="SSF74653">
    <property type="entry name" value="TolA/TonB C-terminal domain"/>
    <property type="match status" value="1"/>
</dbReference>
<feature type="signal peptide" evidence="5">
    <location>
        <begin position="1"/>
        <end position="22"/>
    </location>
</feature>
<evidence type="ECO:0000256" key="1">
    <source>
        <dbReference type="ARBA" id="ARBA00004167"/>
    </source>
</evidence>
<dbReference type="NCBIfam" id="TIGR01352">
    <property type="entry name" value="tonB_Cterm"/>
    <property type="match status" value="1"/>
</dbReference>
<keyword evidence="2" id="KW-0812">Transmembrane</keyword>
<dbReference type="OrthoDB" id="7585155at2"/>
<name>F1Z3Z9_9SPHN</name>
<dbReference type="InterPro" id="IPR037682">
    <property type="entry name" value="TonB_C"/>
</dbReference>
<dbReference type="EMBL" id="AEWJ01000013">
    <property type="protein sequence ID" value="EGD60677.1"/>
    <property type="molecule type" value="Genomic_DNA"/>
</dbReference>
<dbReference type="eggNOG" id="COG0810">
    <property type="taxonomic scope" value="Bacteria"/>
</dbReference>
<evidence type="ECO:0000256" key="3">
    <source>
        <dbReference type="ARBA" id="ARBA00022989"/>
    </source>
</evidence>
<dbReference type="GO" id="GO:0016020">
    <property type="term" value="C:membrane"/>
    <property type="evidence" value="ECO:0007669"/>
    <property type="project" value="UniProtKB-SubCell"/>
</dbReference>
<dbReference type="Proteomes" id="UP000004728">
    <property type="component" value="Unassembled WGS sequence"/>
</dbReference>
<accession>F1Z3Z9</accession>
<dbReference type="Gene3D" id="3.30.1150.10">
    <property type="match status" value="1"/>
</dbReference>
<keyword evidence="3" id="KW-1133">Transmembrane helix</keyword>
<evidence type="ECO:0000313" key="8">
    <source>
        <dbReference type="Proteomes" id="UP000004728"/>
    </source>
</evidence>
<dbReference type="STRING" id="983920.Y88_1758"/>
<organism evidence="7 8">
    <name type="scientific">Novosphingobium nitrogenifigens DSM 19370</name>
    <dbReference type="NCBI Taxonomy" id="983920"/>
    <lineage>
        <taxon>Bacteria</taxon>
        <taxon>Pseudomonadati</taxon>
        <taxon>Pseudomonadota</taxon>
        <taxon>Alphaproteobacteria</taxon>
        <taxon>Sphingomonadales</taxon>
        <taxon>Sphingomonadaceae</taxon>
        <taxon>Novosphingobium</taxon>
    </lineage>
</organism>
<keyword evidence="8" id="KW-1185">Reference proteome</keyword>
<dbReference type="InParanoid" id="F1Z3Z9"/>
<reference evidence="7 8" key="1">
    <citation type="journal article" date="2012" name="J. Bacteriol.">
        <title>Draft Genome Sequence of Novosphingobium nitrogenifigens Y88T.</title>
        <authorList>
            <person name="Strabala T.J."/>
            <person name="Macdonald L."/>
            <person name="Liu V."/>
            <person name="Smit A.M."/>
        </authorList>
    </citation>
    <scope>NUCLEOTIDE SEQUENCE [LARGE SCALE GENOMIC DNA]</scope>
    <source>
        <strain evidence="7 8">DSM 19370</strain>
    </source>
</reference>
<dbReference type="GO" id="GO:0055085">
    <property type="term" value="P:transmembrane transport"/>
    <property type="evidence" value="ECO:0007669"/>
    <property type="project" value="InterPro"/>
</dbReference>
<comment type="caution">
    <text evidence="7">The sequence shown here is derived from an EMBL/GenBank/DDBJ whole genome shotgun (WGS) entry which is preliminary data.</text>
</comment>
<dbReference type="AlphaFoldDB" id="F1Z3Z9"/>
<evidence type="ECO:0000256" key="4">
    <source>
        <dbReference type="ARBA" id="ARBA00023136"/>
    </source>
</evidence>
<dbReference type="HOGENOM" id="CLU_955919_0_0_5"/>
<gene>
    <name evidence="7" type="ORF">Y88_1758</name>
</gene>
<dbReference type="PROSITE" id="PS52015">
    <property type="entry name" value="TONB_CTD"/>
    <property type="match status" value="1"/>
</dbReference>
<dbReference type="InterPro" id="IPR006260">
    <property type="entry name" value="TonB/TolA_C"/>
</dbReference>
<feature type="domain" description="TonB C-terminal" evidence="6">
    <location>
        <begin position="33"/>
        <end position="131"/>
    </location>
</feature>
<keyword evidence="5" id="KW-0732">Signal</keyword>
<evidence type="ECO:0000259" key="6">
    <source>
        <dbReference type="PROSITE" id="PS52015"/>
    </source>
</evidence>
<sequence length="291" mass="31742">MMGVRSIWLACAALGLAPAALAKAPAPAFPSAPKPVGRAGEWITDDDYPAVAVRNHMIGTTRFLAMVDATGKPTHCEIVDSSGFDVLDAATCHAIMERARFSPARDPHGQAVAGDYSNRIRWQIPQMGPVVVSEHFESMLLVIDKSNKITSCRARVHVHPTEAPESERPCGYGAQPPPSAAMAVLRGSDPRDTIDVEFQAGDAFTPALRTRMVSPVPGYTQSVLNVYHYTVNRSGKVEKCDYEEQRGNEHFAYDYCLESYAQTFDPPFSAFDKNGLAEGWHVARYLVKTGG</sequence>
<feature type="chain" id="PRO_5003277718" evidence="5">
    <location>
        <begin position="23"/>
        <end position="291"/>
    </location>
</feature>